<dbReference type="Pfam" id="PF01385">
    <property type="entry name" value="OrfB_IS605"/>
    <property type="match status" value="1"/>
</dbReference>
<dbReference type="RefSeq" id="WP_033190875.1">
    <property type="nucleotide sequence ID" value="NZ_CP014334.2"/>
</dbReference>
<evidence type="ECO:0000256" key="3">
    <source>
        <dbReference type="ARBA" id="ARBA00022578"/>
    </source>
</evidence>
<dbReference type="KEGG" id="fia:NA23_04880"/>
<keyword evidence="5" id="KW-0233">DNA recombination</keyword>
<organism evidence="8 9">
    <name type="scientific">Fervidobacterium islandicum</name>
    <dbReference type="NCBI Taxonomy" id="2423"/>
    <lineage>
        <taxon>Bacteria</taxon>
        <taxon>Thermotogati</taxon>
        <taxon>Thermotogota</taxon>
        <taxon>Thermotogae</taxon>
        <taxon>Thermotogales</taxon>
        <taxon>Fervidobacteriaceae</taxon>
        <taxon>Fervidobacterium</taxon>
    </lineage>
</organism>
<evidence type="ECO:0000259" key="6">
    <source>
        <dbReference type="Pfam" id="PF01385"/>
    </source>
</evidence>
<dbReference type="InterPro" id="IPR010095">
    <property type="entry name" value="Cas12f1-like_TNB"/>
</dbReference>
<evidence type="ECO:0000256" key="4">
    <source>
        <dbReference type="ARBA" id="ARBA00023125"/>
    </source>
</evidence>
<dbReference type="PANTHER" id="PTHR30405">
    <property type="entry name" value="TRANSPOSASE"/>
    <property type="match status" value="1"/>
</dbReference>
<evidence type="ECO:0000259" key="7">
    <source>
        <dbReference type="Pfam" id="PF07282"/>
    </source>
</evidence>
<dbReference type="AlphaFoldDB" id="A0AAI8CKN0"/>
<gene>
    <name evidence="8" type="ORF">NA23_04880</name>
</gene>
<feature type="domain" description="Cas12f1-like TNB" evidence="7">
    <location>
        <begin position="302"/>
        <end position="365"/>
    </location>
</feature>
<proteinExistence type="inferred from homology"/>
<comment type="similarity">
    <text evidence="1">In the C-terminal section; belongs to the transposase 35 family.</text>
</comment>
<reference evidence="8 9" key="1">
    <citation type="journal article" date="2015" name="Stand. Genomic Sci.">
        <title>Genome sequence of a native-feather degrading extremely thermophilic Eubacterium, Fervidobacterium islandicum AW-1.</title>
        <authorList>
            <person name="Lee Y.J."/>
            <person name="Jeong H."/>
            <person name="Park G.S."/>
            <person name="Kwak Y."/>
            <person name="Lee S.J."/>
            <person name="Lee S.J."/>
            <person name="Park M.K."/>
            <person name="Kim J.Y."/>
            <person name="Kang H.K."/>
            <person name="Shin J.H."/>
            <person name="Lee D.W."/>
        </authorList>
    </citation>
    <scope>NUCLEOTIDE SEQUENCE [LARGE SCALE GENOMIC DNA]</scope>
    <source>
        <strain evidence="8 9">AW-1</strain>
    </source>
</reference>
<dbReference type="PANTHER" id="PTHR30405:SF11">
    <property type="entry name" value="RNA-GUIDED DNA ENDONUCLEASE RV2885C-RELATED"/>
    <property type="match status" value="1"/>
</dbReference>
<evidence type="ECO:0000256" key="5">
    <source>
        <dbReference type="ARBA" id="ARBA00023172"/>
    </source>
</evidence>
<name>A0AAI8CKN0_FERIS</name>
<feature type="domain" description="Probable transposase IS891/IS1136/IS1341" evidence="6">
    <location>
        <begin position="165"/>
        <end position="283"/>
    </location>
</feature>
<keyword evidence="4" id="KW-0238">DNA-binding</keyword>
<dbReference type="GO" id="GO:0006310">
    <property type="term" value="P:DNA recombination"/>
    <property type="evidence" value="ECO:0007669"/>
    <property type="project" value="UniProtKB-KW"/>
</dbReference>
<evidence type="ECO:0000256" key="1">
    <source>
        <dbReference type="ARBA" id="ARBA00008761"/>
    </source>
</evidence>
<dbReference type="InterPro" id="IPR051399">
    <property type="entry name" value="RNA-guided_DNA_endo/Transpos"/>
</dbReference>
<dbReference type="NCBIfam" id="NF040570">
    <property type="entry name" value="guided_TnpB"/>
    <property type="match status" value="1"/>
</dbReference>
<evidence type="ECO:0000313" key="9">
    <source>
        <dbReference type="Proteomes" id="UP000093740"/>
    </source>
</evidence>
<dbReference type="NCBIfam" id="TIGR01766">
    <property type="entry name" value="IS200/IS605 family accessory protein TnpB-like domain"/>
    <property type="match status" value="1"/>
</dbReference>
<keyword evidence="9" id="KW-1185">Reference proteome</keyword>
<keyword evidence="3" id="KW-0815">Transposition</keyword>
<accession>A0AAI8CKN0</accession>
<sequence length="407" mass="46977">MSRYVIRTYKVPVPAELYNMCNELNQTAARIYNKTLSLVRKIKQKKDFWLSENSAQKFILRWASNINIHTHSKQAFVQLYFQALDGYFKAIKSNHDAKPPYKRKKFIPFIWKDSAIKLLADGRLRLSLGRDRKPLEIQTTLPSAAKIRQAKLVYEAGRYYLHLGIEVKIEERKEKDTKLVAVDLGILRPITFFDGKEVVSYHGGALNQVLRYRNKELAKLQSAISKCKKDSRRYRKLLRAKNKLLRKLSNQLNDILHKITSQFVGMCYQKAISTIVIGDVTNIRERVEGNDNAMQKVHQWCFRRITNLIMYKAQVHGIKVEQISESYTSRMCPVCGQQNHSEGRRYKCAKCGFEYHRDGVGAVNIYKRYLGSSQVVAGLAPVKGVRFKPHLCSHGVSTSPWKVALSY</sequence>
<dbReference type="Pfam" id="PF07282">
    <property type="entry name" value="Cas12f1-like_TNB"/>
    <property type="match status" value="1"/>
</dbReference>
<dbReference type="GO" id="GO:0003677">
    <property type="term" value="F:DNA binding"/>
    <property type="evidence" value="ECO:0007669"/>
    <property type="project" value="UniProtKB-KW"/>
</dbReference>
<dbReference type="EMBL" id="CP014334">
    <property type="protein sequence ID" value="AMW32679.1"/>
    <property type="molecule type" value="Genomic_DNA"/>
</dbReference>
<comment type="similarity">
    <text evidence="2">In the N-terminal section; belongs to the transposase 2 family.</text>
</comment>
<dbReference type="Proteomes" id="UP000093740">
    <property type="component" value="Chromosome"/>
</dbReference>
<protein>
    <submittedName>
        <fullName evidence="8">Transposase</fullName>
    </submittedName>
</protein>
<evidence type="ECO:0000313" key="8">
    <source>
        <dbReference type="EMBL" id="AMW32679.1"/>
    </source>
</evidence>
<dbReference type="GO" id="GO:0032196">
    <property type="term" value="P:transposition"/>
    <property type="evidence" value="ECO:0007669"/>
    <property type="project" value="UniProtKB-KW"/>
</dbReference>
<evidence type="ECO:0000256" key="2">
    <source>
        <dbReference type="ARBA" id="ARBA00011044"/>
    </source>
</evidence>
<dbReference type="InterPro" id="IPR001959">
    <property type="entry name" value="Transposase"/>
</dbReference>